<feature type="chain" id="PRO_5001489684" evidence="1">
    <location>
        <begin position="27"/>
        <end position="124"/>
    </location>
</feature>
<proteinExistence type="predicted"/>
<organism evidence="2 3">
    <name type="scientific">Ancylostoma ceylanicum</name>
    <dbReference type="NCBI Taxonomy" id="53326"/>
    <lineage>
        <taxon>Eukaryota</taxon>
        <taxon>Metazoa</taxon>
        <taxon>Ecdysozoa</taxon>
        <taxon>Nematoda</taxon>
        <taxon>Chromadorea</taxon>
        <taxon>Rhabditida</taxon>
        <taxon>Rhabditina</taxon>
        <taxon>Rhabditomorpha</taxon>
        <taxon>Strongyloidea</taxon>
        <taxon>Ancylostomatidae</taxon>
        <taxon>Ancylostomatinae</taxon>
        <taxon>Ancylostoma</taxon>
    </lineage>
</organism>
<dbReference type="EMBL" id="JARK01001533">
    <property type="protein sequence ID" value="EYB92195.1"/>
    <property type="molecule type" value="Genomic_DNA"/>
</dbReference>
<comment type="caution">
    <text evidence="2">The sequence shown here is derived from an EMBL/GenBank/DDBJ whole genome shotgun (WGS) entry which is preliminary data.</text>
</comment>
<accession>A0A016SNL6</accession>
<dbReference type="AlphaFoldDB" id="A0A016SNL6"/>
<evidence type="ECO:0000313" key="2">
    <source>
        <dbReference type="EMBL" id="EYB92195.1"/>
    </source>
</evidence>
<evidence type="ECO:0000313" key="3">
    <source>
        <dbReference type="Proteomes" id="UP000024635"/>
    </source>
</evidence>
<keyword evidence="1" id="KW-0732">Signal</keyword>
<reference evidence="3" key="1">
    <citation type="journal article" date="2015" name="Nat. Genet.">
        <title>The genome and transcriptome of the zoonotic hookworm Ancylostoma ceylanicum identify infection-specific gene families.</title>
        <authorList>
            <person name="Schwarz E.M."/>
            <person name="Hu Y."/>
            <person name="Antoshechkin I."/>
            <person name="Miller M.M."/>
            <person name="Sternberg P.W."/>
            <person name="Aroian R.V."/>
        </authorList>
    </citation>
    <scope>NUCLEOTIDE SEQUENCE</scope>
    <source>
        <strain evidence="3">HY135</strain>
    </source>
</reference>
<gene>
    <name evidence="2" type="primary">Acey_s0197.g1588</name>
    <name evidence="2" type="ORF">Y032_0197g1588</name>
</gene>
<dbReference type="Proteomes" id="UP000024635">
    <property type="component" value="Unassembled WGS sequence"/>
</dbReference>
<feature type="signal peptide" evidence="1">
    <location>
        <begin position="1"/>
        <end position="26"/>
    </location>
</feature>
<name>A0A016SNL6_9BILA</name>
<keyword evidence="3" id="KW-1185">Reference proteome</keyword>
<evidence type="ECO:0000256" key="1">
    <source>
        <dbReference type="SAM" id="SignalP"/>
    </source>
</evidence>
<protein>
    <submittedName>
        <fullName evidence="2">Uncharacterized protein</fullName>
    </submittedName>
</protein>
<sequence length="124" mass="14327">MRHHPHTTPTILHLSKLPFFATSCFAVPKLCNSRVSSFNFKQDRWTWHFFVPAHPHHNTEPVSERLPAFGRRRTLIPSLHPLRGVSPHSNFVHYLSPVLLPPPRVSETYPPASYLAYDLINTEQ</sequence>